<protein>
    <recommendedName>
        <fullName evidence="5">Phosphoglycerate mutase family protein</fullName>
    </recommendedName>
</protein>
<feature type="binding site" evidence="1">
    <location>
        <position position="98"/>
    </location>
    <ligand>
        <name>substrate</name>
    </ligand>
</feature>
<evidence type="ECO:0000313" key="3">
    <source>
        <dbReference type="EMBL" id="OZC09239.1"/>
    </source>
</evidence>
<dbReference type="PANTHER" id="PTHR16469:SF27">
    <property type="entry name" value="UBIQUITIN-ASSOCIATED AND SH3 DOMAIN-CONTAINING BA-RELATED"/>
    <property type="match status" value="1"/>
</dbReference>
<dbReference type="GO" id="GO:0016791">
    <property type="term" value="F:phosphatase activity"/>
    <property type="evidence" value="ECO:0007669"/>
    <property type="project" value="UniProtKB-ARBA"/>
</dbReference>
<dbReference type="Proteomes" id="UP000242913">
    <property type="component" value="Unassembled WGS sequence"/>
</dbReference>
<dbReference type="SUPFAM" id="SSF53254">
    <property type="entry name" value="Phosphoglycerate mutase-like"/>
    <property type="match status" value="1"/>
</dbReference>
<proteinExistence type="predicted"/>
<accession>A0A238BV68</accession>
<dbReference type="InterPro" id="IPR051710">
    <property type="entry name" value="Phosphatase_SH3-domain"/>
</dbReference>
<dbReference type="AlphaFoldDB" id="A0A238BV68"/>
<gene>
    <name evidence="3" type="ORF">X798_03783</name>
</gene>
<dbReference type="Pfam" id="PF00300">
    <property type="entry name" value="His_Phos_1"/>
    <property type="match status" value="1"/>
</dbReference>
<evidence type="ECO:0000256" key="2">
    <source>
        <dbReference type="SAM" id="MobiDB-lite"/>
    </source>
</evidence>
<evidence type="ECO:0000256" key="1">
    <source>
        <dbReference type="PIRSR" id="PIRSR613078-2"/>
    </source>
</evidence>
<organism evidence="3 4">
    <name type="scientific">Onchocerca flexuosa</name>
    <dbReference type="NCBI Taxonomy" id="387005"/>
    <lineage>
        <taxon>Eukaryota</taxon>
        <taxon>Metazoa</taxon>
        <taxon>Ecdysozoa</taxon>
        <taxon>Nematoda</taxon>
        <taxon>Chromadorea</taxon>
        <taxon>Rhabditida</taxon>
        <taxon>Spirurina</taxon>
        <taxon>Spiruromorpha</taxon>
        <taxon>Filarioidea</taxon>
        <taxon>Onchocercidae</taxon>
        <taxon>Onchocerca</taxon>
    </lineage>
</organism>
<dbReference type="InterPro" id="IPR029033">
    <property type="entry name" value="His_PPase_superfam"/>
</dbReference>
<sequence>MEKSARRLLVVRHGERCDLTFSHQGINWMEQAFDTNGRYHPFDLNLPRNLPKRNDGFEMFASDTPLTEMGYLQSKLTGRALRDHGVKVDHVYCSAALRCVQTAVGIIKGMDSCTLKINVEPGLYEWMYWCRNSIPSWMTPEELNRLGYPINSYYIPLLKPNDLCINETLNDFYERSFALVRKILSIHSEGTVLLVTHGPSVDALTRQLCGGTPGTPEDFMYKLQQIPYLACLQIIEQSINSDSNGSINSSNSSTGNTSNKSWKFGGSPIPPLTHASNSSFDIKKFHRSAETPFSQCEREVVMLMWLNVILMMQSGQLDSQDITFVLTCRCKLPLVLGMSFNVTIETVGSSFTVYSFQTLFGPLIGEAGDRSSRRRHGWNNSDRWPRSSGPAGPPRGGYGTDRRPIGRPTFSSGMSCPPMAGGS</sequence>
<dbReference type="InterPro" id="IPR013078">
    <property type="entry name" value="His_Pase_superF_clade-1"/>
</dbReference>
<dbReference type="Gene3D" id="3.40.50.1240">
    <property type="entry name" value="Phosphoglycerate mutase-like"/>
    <property type="match status" value="1"/>
</dbReference>
<dbReference type="PANTHER" id="PTHR16469">
    <property type="entry name" value="UBIQUITIN-ASSOCIATED AND SH3 DOMAIN-CONTAINING BA-RELATED"/>
    <property type="match status" value="1"/>
</dbReference>
<reference evidence="3 4" key="1">
    <citation type="submission" date="2015-12" db="EMBL/GenBank/DDBJ databases">
        <title>Draft genome of the nematode, Onchocerca flexuosa.</title>
        <authorList>
            <person name="Mitreva M."/>
        </authorList>
    </citation>
    <scope>NUCLEOTIDE SEQUENCE [LARGE SCALE GENOMIC DNA]</scope>
    <source>
        <strain evidence="3">Red Deer</strain>
    </source>
</reference>
<feature type="region of interest" description="Disordered" evidence="2">
    <location>
        <begin position="369"/>
        <end position="423"/>
    </location>
</feature>
<evidence type="ECO:0008006" key="5">
    <source>
        <dbReference type="Google" id="ProtNLM"/>
    </source>
</evidence>
<dbReference type="EMBL" id="KZ269996">
    <property type="protein sequence ID" value="OZC09239.1"/>
    <property type="molecule type" value="Genomic_DNA"/>
</dbReference>
<name>A0A238BV68_9BILA</name>
<dbReference type="CDD" id="cd07067">
    <property type="entry name" value="HP_PGM_like"/>
    <property type="match status" value="1"/>
</dbReference>
<keyword evidence="4" id="KW-1185">Reference proteome</keyword>
<dbReference type="OrthoDB" id="414418at2759"/>
<evidence type="ECO:0000313" key="4">
    <source>
        <dbReference type="Proteomes" id="UP000242913"/>
    </source>
</evidence>